<evidence type="ECO:0000313" key="2">
    <source>
        <dbReference type="Proteomes" id="UP000316095"/>
    </source>
</evidence>
<dbReference type="AlphaFoldDB" id="A0A5C5XES2"/>
<protein>
    <submittedName>
        <fullName evidence="1">Uncharacterized protein</fullName>
    </submittedName>
</protein>
<evidence type="ECO:0000313" key="1">
    <source>
        <dbReference type="EMBL" id="TWT60843.1"/>
    </source>
</evidence>
<keyword evidence="2" id="KW-1185">Reference proteome</keyword>
<accession>A0A5C5XES2</accession>
<name>A0A5C5XES2_9PLAN</name>
<organism evidence="1 2">
    <name type="scientific">Rubinisphaera italica</name>
    <dbReference type="NCBI Taxonomy" id="2527969"/>
    <lineage>
        <taxon>Bacteria</taxon>
        <taxon>Pseudomonadati</taxon>
        <taxon>Planctomycetota</taxon>
        <taxon>Planctomycetia</taxon>
        <taxon>Planctomycetales</taxon>
        <taxon>Planctomycetaceae</taxon>
        <taxon>Rubinisphaera</taxon>
    </lineage>
</organism>
<dbReference type="EMBL" id="SJPG01000001">
    <property type="protein sequence ID" value="TWT60843.1"/>
    <property type="molecule type" value="Genomic_DNA"/>
</dbReference>
<reference evidence="1 2" key="1">
    <citation type="submission" date="2019-02" db="EMBL/GenBank/DDBJ databases">
        <title>Deep-cultivation of Planctomycetes and their phenomic and genomic characterization uncovers novel biology.</title>
        <authorList>
            <person name="Wiegand S."/>
            <person name="Jogler M."/>
            <person name="Boedeker C."/>
            <person name="Pinto D."/>
            <person name="Vollmers J."/>
            <person name="Rivas-Marin E."/>
            <person name="Kohn T."/>
            <person name="Peeters S.H."/>
            <person name="Heuer A."/>
            <person name="Rast P."/>
            <person name="Oberbeckmann S."/>
            <person name="Bunk B."/>
            <person name="Jeske O."/>
            <person name="Meyerdierks A."/>
            <person name="Storesund J.E."/>
            <person name="Kallscheuer N."/>
            <person name="Luecker S."/>
            <person name="Lage O.M."/>
            <person name="Pohl T."/>
            <person name="Merkel B.J."/>
            <person name="Hornburger P."/>
            <person name="Mueller R.-W."/>
            <person name="Bruemmer F."/>
            <person name="Labrenz M."/>
            <person name="Spormann A.M."/>
            <person name="Op Den Camp H."/>
            <person name="Overmann J."/>
            <person name="Amann R."/>
            <person name="Jetten M.S.M."/>
            <person name="Mascher T."/>
            <person name="Medema M.H."/>
            <person name="Devos D.P."/>
            <person name="Kaster A.-K."/>
            <person name="Ovreas L."/>
            <person name="Rohde M."/>
            <person name="Galperin M.Y."/>
            <person name="Jogler C."/>
        </authorList>
    </citation>
    <scope>NUCLEOTIDE SEQUENCE [LARGE SCALE GENOMIC DNA]</scope>
    <source>
        <strain evidence="1 2">Pan54</strain>
    </source>
</reference>
<comment type="caution">
    <text evidence="1">The sequence shown here is derived from an EMBL/GenBank/DDBJ whole genome shotgun (WGS) entry which is preliminary data.</text>
</comment>
<dbReference type="Proteomes" id="UP000316095">
    <property type="component" value="Unassembled WGS sequence"/>
</dbReference>
<gene>
    <name evidence="1" type="ORF">Pan54_15700</name>
</gene>
<proteinExistence type="predicted"/>
<sequence length="138" mass="15969">MVSGRKLTKNYLETQLERASVIYDEISIREHEMNEEARGNFLFCSNRCMLETSTFIQSLLSDPDVYDDTGLINDFTFEMTNFRNMVSDICNCAENGCNIGSLFPQKCILMRNSLENLWATYNSLIEQVIDRQHGEDNE</sequence>
<dbReference type="RefSeq" id="WP_146502908.1">
    <property type="nucleotide sequence ID" value="NZ_SJPG01000001.1"/>
</dbReference>